<dbReference type="CDD" id="cd04647">
    <property type="entry name" value="LbH_MAT_like"/>
    <property type="match status" value="1"/>
</dbReference>
<dbReference type="EMBL" id="JBHMFB010000003">
    <property type="protein sequence ID" value="MFB9088164.1"/>
    <property type="molecule type" value="Genomic_DNA"/>
</dbReference>
<protein>
    <submittedName>
        <fullName evidence="1">Acyltransferase</fullName>
        <ecNumber evidence="1">2.3.1.-</ecNumber>
    </submittedName>
</protein>
<dbReference type="PANTHER" id="PTHR23416">
    <property type="entry name" value="SIALIC ACID SYNTHASE-RELATED"/>
    <property type="match status" value="1"/>
</dbReference>
<dbReference type="InterPro" id="IPR051159">
    <property type="entry name" value="Hexapeptide_acetyltransf"/>
</dbReference>
<dbReference type="Proteomes" id="UP001589576">
    <property type="component" value="Unassembled WGS sequence"/>
</dbReference>
<comment type="caution">
    <text evidence="1">The sequence shown here is derived from an EMBL/GenBank/DDBJ whole genome shotgun (WGS) entry which is preliminary data.</text>
</comment>
<keyword evidence="1" id="KW-0012">Acyltransferase</keyword>
<keyword evidence="2" id="KW-1185">Reference proteome</keyword>
<reference evidence="1 2" key="1">
    <citation type="submission" date="2024-09" db="EMBL/GenBank/DDBJ databases">
        <authorList>
            <person name="Sun Q."/>
            <person name="Mori K."/>
        </authorList>
    </citation>
    <scope>NUCLEOTIDE SEQUENCE [LARGE SCALE GENOMIC DNA]</scope>
    <source>
        <strain evidence="1 2">CECT 8460</strain>
    </source>
</reference>
<evidence type="ECO:0000313" key="1">
    <source>
        <dbReference type="EMBL" id="MFB9088164.1"/>
    </source>
</evidence>
<proteinExistence type="predicted"/>
<organism evidence="1 2">
    <name type="scientific">Flavobacterium paronense</name>
    <dbReference type="NCBI Taxonomy" id="1392775"/>
    <lineage>
        <taxon>Bacteria</taxon>
        <taxon>Pseudomonadati</taxon>
        <taxon>Bacteroidota</taxon>
        <taxon>Flavobacteriia</taxon>
        <taxon>Flavobacteriales</taxon>
        <taxon>Flavobacteriaceae</taxon>
        <taxon>Flavobacterium</taxon>
    </lineage>
</organism>
<dbReference type="GO" id="GO:0016746">
    <property type="term" value="F:acyltransferase activity"/>
    <property type="evidence" value="ECO:0007669"/>
    <property type="project" value="UniProtKB-KW"/>
</dbReference>
<keyword evidence="1" id="KW-0808">Transferase</keyword>
<dbReference type="SUPFAM" id="SSF51161">
    <property type="entry name" value="Trimeric LpxA-like enzymes"/>
    <property type="match status" value="1"/>
</dbReference>
<dbReference type="Gene3D" id="2.160.10.10">
    <property type="entry name" value="Hexapeptide repeat proteins"/>
    <property type="match status" value="1"/>
</dbReference>
<gene>
    <name evidence="1" type="ORF">ACFFUU_00960</name>
</gene>
<dbReference type="Pfam" id="PF00132">
    <property type="entry name" value="Hexapep"/>
    <property type="match status" value="1"/>
</dbReference>
<dbReference type="RefSeq" id="WP_379691272.1">
    <property type="nucleotide sequence ID" value="NZ_JBHMFB010000003.1"/>
</dbReference>
<dbReference type="InterPro" id="IPR001451">
    <property type="entry name" value="Hexapep"/>
</dbReference>
<dbReference type="EC" id="2.3.1.-" evidence="1"/>
<dbReference type="InterPro" id="IPR011004">
    <property type="entry name" value="Trimer_LpxA-like_sf"/>
</dbReference>
<evidence type="ECO:0000313" key="2">
    <source>
        <dbReference type="Proteomes" id="UP001589576"/>
    </source>
</evidence>
<sequence length="182" mass="19348">MQFFNFHLANSKALFHNRILVKNNLKCNQKVLVTGKGTLKVGSNCIFGFKLGGGFYGGLIEIQPRYSNSKIEIGDNVSTNNNLFICSANFISIGDNTLVGCNVSIFDHEAHGIAPSQRNTIGTIGSTTIGKNVWIGNNVLILKNSVIGENSVVAAGAIVSGVFPANVIIGGIPAKILRSIDE</sequence>
<accession>A0ABV5GAM9</accession>
<name>A0ABV5GAM9_9FLAO</name>